<feature type="coiled-coil region" evidence="1">
    <location>
        <begin position="45"/>
        <end position="72"/>
    </location>
</feature>
<evidence type="ECO:0000256" key="1">
    <source>
        <dbReference type="SAM" id="Coils"/>
    </source>
</evidence>
<dbReference type="Proteomes" id="UP000001654">
    <property type="component" value="Chromosome"/>
</dbReference>
<dbReference type="AlphaFoldDB" id="D5BJH7"/>
<name>D5BJH7_ZUNPS</name>
<dbReference type="EMBL" id="CP001650">
    <property type="protein sequence ID" value="ADF51643.1"/>
    <property type="molecule type" value="Genomic_DNA"/>
</dbReference>
<protein>
    <submittedName>
        <fullName evidence="2">Uncharacterized protein</fullName>
    </submittedName>
</protein>
<keyword evidence="3" id="KW-1185">Reference proteome</keyword>
<dbReference type="HOGENOM" id="CLU_2670331_0_0_10"/>
<accession>D5BJH7</accession>
<reference evidence="2 3" key="1">
    <citation type="journal article" date="2010" name="BMC Genomics">
        <title>The complete genome of Zunongwangia profunda SM-A87 reveals its adaptation to the deep-sea environment and ecological role in sedimentary organic nitrogen degradation.</title>
        <authorList>
            <person name="Qin Q.L."/>
            <person name="Zhang X.Y."/>
            <person name="Wang X.M."/>
            <person name="Liu G.M."/>
            <person name="Chen X.L."/>
            <person name="Xie B.B."/>
            <person name="Dang H.Y."/>
            <person name="Zhou B.C."/>
            <person name="Yu J."/>
            <person name="Zhang Y.Z."/>
        </authorList>
    </citation>
    <scope>NUCLEOTIDE SEQUENCE [LARGE SCALE GENOMIC DNA]</scope>
    <source>
        <strain evidence="3">DSM 18752 / CCTCC AB 206139 / SM-A87</strain>
    </source>
</reference>
<gene>
    <name evidence="2" type="ordered locus">ZPR_1307</name>
</gene>
<keyword evidence="1" id="KW-0175">Coiled coil</keyword>
<evidence type="ECO:0000313" key="3">
    <source>
        <dbReference type="Proteomes" id="UP000001654"/>
    </source>
</evidence>
<sequence length="75" mass="8560">MGTSAGTAISIFTLLGMGFTAGVYYNDYVKNVEILEIKKNNFIEIQTLSYEIESLKLENKELKIKITDYEQKSEE</sequence>
<proteinExistence type="predicted"/>
<dbReference type="KEGG" id="zpr:ZPR_1307"/>
<organism evidence="2 3">
    <name type="scientific">Zunongwangia profunda (strain DSM 18752 / CCTCC AB 206139 / SM-A87)</name>
    <name type="common">Wangia profunda</name>
    <dbReference type="NCBI Taxonomy" id="655815"/>
    <lineage>
        <taxon>Bacteria</taxon>
        <taxon>Pseudomonadati</taxon>
        <taxon>Bacteroidota</taxon>
        <taxon>Flavobacteriia</taxon>
        <taxon>Flavobacteriales</taxon>
        <taxon>Flavobacteriaceae</taxon>
        <taxon>Zunongwangia</taxon>
    </lineage>
</organism>
<evidence type="ECO:0000313" key="2">
    <source>
        <dbReference type="EMBL" id="ADF51643.1"/>
    </source>
</evidence>